<gene>
    <name evidence="1" type="ORF">N44_00890</name>
</gene>
<proteinExistence type="predicted"/>
<evidence type="ECO:0000313" key="1">
    <source>
        <dbReference type="EMBL" id="GAL92332.1"/>
    </source>
</evidence>
<dbReference type="Proteomes" id="UP000030321">
    <property type="component" value="Unassembled WGS sequence"/>
</dbReference>
<reference evidence="2" key="1">
    <citation type="journal article" date="2015" name="Genome">
        <title>Whole Genome Sequence of the Non-Microcystin-Producing Microcystis aeruginosa Strain NIES-44.</title>
        <authorList>
            <person name="Okano K."/>
            <person name="Miyata N."/>
            <person name="Ozaki Y."/>
        </authorList>
    </citation>
    <scope>NUCLEOTIDE SEQUENCE [LARGE SCALE GENOMIC DNA]</scope>
    <source>
        <strain evidence="2">NIES-44</strain>
    </source>
</reference>
<evidence type="ECO:0000313" key="2">
    <source>
        <dbReference type="Proteomes" id="UP000030321"/>
    </source>
</evidence>
<name>A0A0A1VRA1_MICAE</name>
<dbReference type="AlphaFoldDB" id="A0A0A1VRA1"/>
<accession>A0A0A1VRA1</accession>
<sequence>MLTKWLESGMQHRAVSGRAKWDSCRERGVRYSVVGFHSYGNLPENFLKRRAL</sequence>
<protein>
    <submittedName>
        <fullName evidence="1">Uncharacterized protein</fullName>
    </submittedName>
</protein>
<comment type="caution">
    <text evidence="1">The sequence shown here is derived from an EMBL/GenBank/DDBJ whole genome shotgun (WGS) entry which is preliminary data.</text>
</comment>
<organism evidence="1 2">
    <name type="scientific">Microcystis aeruginosa NIES-44</name>
    <dbReference type="NCBI Taxonomy" id="449439"/>
    <lineage>
        <taxon>Bacteria</taxon>
        <taxon>Bacillati</taxon>
        <taxon>Cyanobacteriota</taxon>
        <taxon>Cyanophyceae</taxon>
        <taxon>Oscillatoriophycideae</taxon>
        <taxon>Chroococcales</taxon>
        <taxon>Microcystaceae</taxon>
        <taxon>Microcystis</taxon>
    </lineage>
</organism>
<dbReference type="EMBL" id="BBPA01000020">
    <property type="protein sequence ID" value="GAL92332.1"/>
    <property type="molecule type" value="Genomic_DNA"/>
</dbReference>